<dbReference type="Gene3D" id="3.40.50.2000">
    <property type="entry name" value="Glycogen Phosphorylase B"/>
    <property type="match status" value="1"/>
</dbReference>
<dbReference type="EMBL" id="CP028519">
    <property type="protein sequence ID" value="AVY94838.1"/>
    <property type="molecule type" value="Genomic_DNA"/>
</dbReference>
<dbReference type="SUPFAM" id="SSF53756">
    <property type="entry name" value="UDP-Glycosyltransferase/glycogen phosphorylase"/>
    <property type="match status" value="1"/>
</dbReference>
<feature type="repeat" description="TPR" evidence="1">
    <location>
        <begin position="42"/>
        <end position="75"/>
    </location>
</feature>
<evidence type="ECO:0000256" key="2">
    <source>
        <dbReference type="SAM" id="MobiDB-lite"/>
    </source>
</evidence>
<name>A0A2S0PBS4_9NEIS</name>
<dbReference type="Pfam" id="PF01075">
    <property type="entry name" value="Glyco_transf_9"/>
    <property type="match status" value="1"/>
</dbReference>
<dbReference type="PANTHER" id="PTHR44809">
    <property type="match status" value="1"/>
</dbReference>
<dbReference type="KEGG" id="maer:DAI18_12910"/>
<dbReference type="InterPro" id="IPR019734">
    <property type="entry name" value="TPR_rpt"/>
</dbReference>
<sequence length="454" mass="49856">MTTARQQAETLFHTGNQQMEAGDDAGAERSFLLALAQDPGLAEAHANLAYLHERAGDTAAAEARYRRALALSPDCLQIALNLGSLLLDGKRFAEAEAIGRQALQIAPGEPAAWSNLGVLLACMKREDEAEQCYRIALALDDGYDKARFNLSYILLRQGRFDEGWRCLEARNWYEYLNRHFTFPRWRGEALTGKSLVITIEAGHGDMIQLCRYAAVLKSRGASRIAIICHPGLTTLFRSLQDVDAVFSITGELPSTGWDYWSPPLSLPRHCRTDLDSIPARIPYLAADPAGVEVWSRRLSTTARRVGLVWKGSPGFENDADRSLPSVALLAPLASVPGIQFVSLQKGRGEDEIAGAPLPLLPLGGELQDFAETAAVVSALDLVISVDTAVAHLAGALGKPCWLLLPDYRTDWRWLTERTDTPWYPTLRLFRQPAGGGWEPVMARVGQALREWVAG</sequence>
<feature type="compositionally biased region" description="Polar residues" evidence="2">
    <location>
        <begin position="1"/>
        <end position="19"/>
    </location>
</feature>
<dbReference type="STRING" id="1122240.GCA_000620105_02645"/>
<dbReference type="SMART" id="SM00028">
    <property type="entry name" value="TPR"/>
    <property type="match status" value="4"/>
</dbReference>
<keyword evidence="4" id="KW-1185">Reference proteome</keyword>
<dbReference type="Gene3D" id="1.25.40.10">
    <property type="entry name" value="Tetratricopeptide repeat domain"/>
    <property type="match status" value="2"/>
</dbReference>
<gene>
    <name evidence="3" type="ORF">DAI18_12910</name>
</gene>
<dbReference type="RefSeq" id="WP_107889627.1">
    <property type="nucleotide sequence ID" value="NZ_CP028519.1"/>
</dbReference>
<keyword evidence="1" id="KW-0802">TPR repeat</keyword>
<dbReference type="OrthoDB" id="9814129at2"/>
<evidence type="ECO:0000256" key="1">
    <source>
        <dbReference type="PROSITE-ProRule" id="PRU00339"/>
    </source>
</evidence>
<dbReference type="SUPFAM" id="SSF48452">
    <property type="entry name" value="TPR-like"/>
    <property type="match status" value="1"/>
</dbReference>
<accession>A0A2S0PBS4</accession>
<organism evidence="3 4">
    <name type="scientific">Microvirgula aerodenitrificans</name>
    <dbReference type="NCBI Taxonomy" id="57480"/>
    <lineage>
        <taxon>Bacteria</taxon>
        <taxon>Pseudomonadati</taxon>
        <taxon>Pseudomonadota</taxon>
        <taxon>Betaproteobacteria</taxon>
        <taxon>Neisseriales</taxon>
        <taxon>Aquaspirillaceae</taxon>
        <taxon>Microvirgula</taxon>
    </lineage>
</organism>
<dbReference type="GO" id="GO:0016757">
    <property type="term" value="F:glycosyltransferase activity"/>
    <property type="evidence" value="ECO:0007669"/>
    <property type="project" value="InterPro"/>
</dbReference>
<evidence type="ECO:0000313" key="4">
    <source>
        <dbReference type="Proteomes" id="UP000244173"/>
    </source>
</evidence>
<proteinExistence type="predicted"/>
<protein>
    <submittedName>
        <fullName evidence="3">Uncharacterized protein</fullName>
    </submittedName>
</protein>
<dbReference type="InterPro" id="IPR002201">
    <property type="entry name" value="Glyco_trans_9"/>
</dbReference>
<reference evidence="3 4" key="1">
    <citation type="submission" date="2018-04" db="EMBL/GenBank/DDBJ databases">
        <title>Denitrifier Microvirgula.</title>
        <authorList>
            <person name="Anderson E."/>
            <person name="Jang J."/>
            <person name="Ishii S."/>
        </authorList>
    </citation>
    <scope>NUCLEOTIDE SEQUENCE [LARGE SCALE GENOMIC DNA]</scope>
    <source>
        <strain evidence="3 4">BE2.4</strain>
    </source>
</reference>
<dbReference type="Pfam" id="PF13432">
    <property type="entry name" value="TPR_16"/>
    <property type="match status" value="2"/>
</dbReference>
<dbReference type="InterPro" id="IPR011990">
    <property type="entry name" value="TPR-like_helical_dom_sf"/>
</dbReference>
<dbReference type="InterPro" id="IPR052943">
    <property type="entry name" value="TMTC_O-mannosyl-trnsfr"/>
</dbReference>
<evidence type="ECO:0000313" key="3">
    <source>
        <dbReference type="EMBL" id="AVY94838.1"/>
    </source>
</evidence>
<feature type="region of interest" description="Disordered" evidence="2">
    <location>
        <begin position="1"/>
        <end position="20"/>
    </location>
</feature>
<dbReference type="Proteomes" id="UP000244173">
    <property type="component" value="Chromosome"/>
</dbReference>
<dbReference type="PANTHER" id="PTHR44809:SF1">
    <property type="entry name" value="PROTEIN O-MANNOSYL-TRANSFERASE TMTC1"/>
    <property type="match status" value="1"/>
</dbReference>
<dbReference type="PROSITE" id="PS50005">
    <property type="entry name" value="TPR"/>
    <property type="match status" value="1"/>
</dbReference>
<dbReference type="AlphaFoldDB" id="A0A2S0PBS4"/>